<keyword evidence="1" id="KW-0472">Membrane</keyword>
<organism evidence="2 3">
    <name type="scientific">Coemansia umbellata</name>
    <dbReference type="NCBI Taxonomy" id="1424467"/>
    <lineage>
        <taxon>Eukaryota</taxon>
        <taxon>Fungi</taxon>
        <taxon>Fungi incertae sedis</taxon>
        <taxon>Zoopagomycota</taxon>
        <taxon>Kickxellomycotina</taxon>
        <taxon>Kickxellomycetes</taxon>
        <taxon>Kickxellales</taxon>
        <taxon>Kickxellaceae</taxon>
        <taxon>Coemansia</taxon>
    </lineage>
</organism>
<evidence type="ECO:0000313" key="3">
    <source>
        <dbReference type="Proteomes" id="UP001151295"/>
    </source>
</evidence>
<evidence type="ECO:0000256" key="1">
    <source>
        <dbReference type="SAM" id="Phobius"/>
    </source>
</evidence>
<dbReference type="Proteomes" id="UP001151295">
    <property type="component" value="Unassembled WGS sequence"/>
</dbReference>
<evidence type="ECO:0000313" key="2">
    <source>
        <dbReference type="EMBL" id="KAJ1990567.1"/>
    </source>
</evidence>
<name>A0ABQ8PJX5_9FUNG</name>
<feature type="transmembrane region" description="Helical" evidence="1">
    <location>
        <begin position="57"/>
        <end position="75"/>
    </location>
</feature>
<gene>
    <name evidence="2" type="ORF">EDC05_003987</name>
</gene>
<keyword evidence="1" id="KW-1133">Transmembrane helix</keyword>
<protein>
    <submittedName>
        <fullName evidence="2">Uncharacterized protein</fullName>
    </submittedName>
</protein>
<keyword evidence="3" id="KW-1185">Reference proteome</keyword>
<accession>A0ABQ8PJX5</accession>
<comment type="caution">
    <text evidence="2">The sequence shown here is derived from an EMBL/GenBank/DDBJ whole genome shotgun (WGS) entry which is preliminary data.</text>
</comment>
<reference evidence="2" key="1">
    <citation type="submission" date="2022-07" db="EMBL/GenBank/DDBJ databases">
        <title>Phylogenomic reconstructions and comparative analyses of Kickxellomycotina fungi.</title>
        <authorList>
            <person name="Reynolds N.K."/>
            <person name="Stajich J.E."/>
            <person name="Barry K."/>
            <person name="Grigoriev I.V."/>
            <person name="Crous P."/>
            <person name="Smith M.E."/>
        </authorList>
    </citation>
    <scope>NUCLEOTIDE SEQUENCE</scope>
    <source>
        <strain evidence="2">BCRC 34882</strain>
    </source>
</reference>
<feature type="transmembrane region" description="Helical" evidence="1">
    <location>
        <begin position="95"/>
        <end position="116"/>
    </location>
</feature>
<proteinExistence type="predicted"/>
<dbReference type="EMBL" id="JANBQD010000049">
    <property type="protein sequence ID" value="KAJ1990567.1"/>
    <property type="molecule type" value="Genomic_DNA"/>
</dbReference>
<keyword evidence="1" id="KW-0812">Transmembrane</keyword>
<sequence>MKPANTTTLVYSYTLNNEYPPPMLQYDPVRWIAYLVSALFPLLAIRVLMVARQVQRLWLCMAGLASLLMFIALILRGAMGRADADAFRMYETQTVLHLCSGYILVGLLLAFAARWVEMASQGMRS</sequence>
<feature type="transmembrane region" description="Helical" evidence="1">
    <location>
        <begin position="31"/>
        <end position="50"/>
    </location>
</feature>